<evidence type="ECO:0000313" key="1">
    <source>
        <dbReference type="EMBL" id="MDC7227594.1"/>
    </source>
</evidence>
<reference evidence="1 2" key="1">
    <citation type="submission" date="2022-12" db="EMBL/GenBank/DDBJ databases">
        <title>Metagenome assembled genome from gulf of manar.</title>
        <authorList>
            <person name="Kohli P."/>
            <person name="Pk S."/>
            <person name="Venkata Ramana C."/>
            <person name="Sasikala C."/>
        </authorList>
    </citation>
    <scope>NUCLEOTIDE SEQUENCE [LARGE SCALE GENOMIC DNA]</scope>
    <source>
        <strain evidence="1">JB008</strain>
    </source>
</reference>
<protein>
    <submittedName>
        <fullName evidence="1">Type I-E CRISPR-associated protein Cse2/CasB</fullName>
    </submittedName>
</protein>
<proteinExistence type="predicted"/>
<dbReference type="EMBL" id="JAQQAL010000028">
    <property type="protein sequence ID" value="MDC7227594.1"/>
    <property type="molecule type" value="Genomic_DNA"/>
</dbReference>
<dbReference type="CDD" id="cd09731">
    <property type="entry name" value="Cse2_I-E"/>
    <property type="match status" value="1"/>
</dbReference>
<organism evidence="1 2">
    <name type="scientific">Candidatus Thalassospirochaeta sargassi</name>
    <dbReference type="NCBI Taxonomy" id="3119039"/>
    <lineage>
        <taxon>Bacteria</taxon>
        <taxon>Pseudomonadati</taxon>
        <taxon>Spirochaetota</taxon>
        <taxon>Spirochaetia</taxon>
        <taxon>Spirochaetales</taxon>
        <taxon>Spirochaetaceae</taxon>
        <taxon>Candidatus Thalassospirochaeta</taxon>
    </lineage>
</organism>
<accession>A0AAJ1IE10</accession>
<dbReference type="InterPro" id="IPR013382">
    <property type="entry name" value="CRISPR-assoc_prot_Cse2"/>
</dbReference>
<dbReference type="AlphaFoldDB" id="A0AAJ1IE10"/>
<comment type="caution">
    <text evidence="1">The sequence shown here is derived from an EMBL/GenBank/DDBJ whole genome shotgun (WGS) entry which is preliminary data.</text>
</comment>
<gene>
    <name evidence="1" type="primary">casB</name>
    <name evidence="1" type="ORF">PQJ61_12585</name>
</gene>
<dbReference type="Proteomes" id="UP001221217">
    <property type="component" value="Unassembled WGS sequence"/>
</dbReference>
<dbReference type="Pfam" id="PF09485">
    <property type="entry name" value="CRISPR_Cse2"/>
    <property type="match status" value="1"/>
</dbReference>
<name>A0AAJ1IE10_9SPIO</name>
<dbReference type="InterPro" id="IPR038287">
    <property type="entry name" value="Cse2_sf"/>
</dbReference>
<dbReference type="NCBIfam" id="TIGR02548">
    <property type="entry name" value="casB_cse2"/>
    <property type="match status" value="1"/>
</dbReference>
<dbReference type="Gene3D" id="1.10.520.40">
    <property type="entry name" value="CRISPR-associated protein Cse2"/>
    <property type="match status" value="1"/>
</dbReference>
<evidence type="ECO:0000313" key="2">
    <source>
        <dbReference type="Proteomes" id="UP001221217"/>
    </source>
</evidence>
<sequence length="161" mass="19248">MAENFWMELYARFMELDKTRKNLLKRAVNPEDLIENPVFYELYRMENKEQHQRNQVMRIVFCLPYIKHSETGPSLGAAFARMEKNRPVVGEKRMIQLYRTSDDKKAMEQLRRLLKLAQVDVDGEKAVTVNWALLGRKLMFWNDAARRNILEDYYLAIKKMN</sequence>